<evidence type="ECO:0000256" key="1">
    <source>
        <dbReference type="ARBA" id="ARBA00007369"/>
    </source>
</evidence>
<evidence type="ECO:0000256" key="3">
    <source>
        <dbReference type="ARBA" id="ARBA00023157"/>
    </source>
</evidence>
<keyword evidence="3" id="KW-1015">Disulfide bond</keyword>
<dbReference type="Proteomes" id="UP000192223">
    <property type="component" value="Unplaced"/>
</dbReference>
<dbReference type="PANTHER" id="PTHR11681:SF5">
    <property type="entry name" value="ISOTOCIN"/>
    <property type="match status" value="1"/>
</dbReference>
<dbReference type="PANTHER" id="PTHR11681">
    <property type="entry name" value="NEUROPHYSIN"/>
    <property type="match status" value="1"/>
</dbReference>
<evidence type="ECO:0000313" key="5">
    <source>
        <dbReference type="Proteomes" id="UP000192223"/>
    </source>
</evidence>
<dbReference type="PRINTS" id="PR00831">
    <property type="entry name" value="NEUROPHYSIN"/>
</dbReference>
<keyword evidence="2 4" id="KW-0732">Signal</keyword>
<dbReference type="GeneID" id="108740786"/>
<dbReference type="STRING" id="224129.A0A1W4X3V7"/>
<dbReference type="Pfam" id="PF00184">
    <property type="entry name" value="Hormone_5"/>
    <property type="match status" value="1"/>
</dbReference>
<dbReference type="GO" id="GO:0005185">
    <property type="term" value="F:neurohypophyseal hormone activity"/>
    <property type="evidence" value="ECO:0007669"/>
    <property type="project" value="InterPro"/>
</dbReference>
<dbReference type="Pfam" id="PF00220">
    <property type="entry name" value="Hormone_4"/>
    <property type="match status" value="1"/>
</dbReference>
<dbReference type="GO" id="GO:0005615">
    <property type="term" value="C:extracellular space"/>
    <property type="evidence" value="ECO:0007669"/>
    <property type="project" value="TreeGrafter"/>
</dbReference>
<dbReference type="RefSeq" id="XP_018330764.1">
    <property type="nucleotide sequence ID" value="XM_018475262.2"/>
</dbReference>
<dbReference type="InterPro" id="IPR000981">
    <property type="entry name" value="Neurhyp_horm"/>
</dbReference>
<organism evidence="5 6">
    <name type="scientific">Agrilus planipennis</name>
    <name type="common">Emerald ash borer</name>
    <name type="synonym">Agrilus marcopoli</name>
    <dbReference type="NCBI Taxonomy" id="224129"/>
    <lineage>
        <taxon>Eukaryota</taxon>
        <taxon>Metazoa</taxon>
        <taxon>Ecdysozoa</taxon>
        <taxon>Arthropoda</taxon>
        <taxon>Hexapoda</taxon>
        <taxon>Insecta</taxon>
        <taxon>Pterygota</taxon>
        <taxon>Neoptera</taxon>
        <taxon>Endopterygota</taxon>
        <taxon>Coleoptera</taxon>
        <taxon>Polyphaga</taxon>
        <taxon>Elateriformia</taxon>
        <taxon>Buprestoidea</taxon>
        <taxon>Buprestidae</taxon>
        <taxon>Agrilinae</taxon>
        <taxon>Agrilus</taxon>
    </lineage>
</organism>
<evidence type="ECO:0000256" key="4">
    <source>
        <dbReference type="SAM" id="SignalP"/>
    </source>
</evidence>
<proteinExistence type="inferred from homology"/>
<dbReference type="CTD" id="103984"/>
<gene>
    <name evidence="6" type="primary">LOC108740786</name>
</gene>
<evidence type="ECO:0000313" key="6">
    <source>
        <dbReference type="RefSeq" id="XP_018330764.1"/>
    </source>
</evidence>
<dbReference type="OrthoDB" id="10056056at2759"/>
<keyword evidence="5" id="KW-1185">Reference proteome</keyword>
<sequence>MYTNVCLVFVIVLCYSLVFGCLITNCPRGGRKRNGKMEGDIQPCTSCGPGLTGQCFGPNICCGQFGCLIGTSDSLKCKYEGLFNGPEPCIAGNSSCRWKHGRCATQGVCCNQGKCFTSFYLLLNVLDISPYQGIIRRKVLLNKNLTNVGTLNIE</sequence>
<accession>A0A1W4X3V7</accession>
<reference evidence="6" key="1">
    <citation type="submission" date="2025-08" db="UniProtKB">
        <authorList>
            <consortium name="RefSeq"/>
        </authorList>
    </citation>
    <scope>IDENTIFICATION</scope>
    <source>
        <tissue evidence="6">Entire body</tissue>
    </source>
</reference>
<dbReference type="SMART" id="SM00003">
    <property type="entry name" value="NH"/>
    <property type="match status" value="1"/>
</dbReference>
<dbReference type="InParanoid" id="A0A1W4X3V7"/>
<feature type="chain" id="PRO_5010730037" evidence="4">
    <location>
        <begin position="21"/>
        <end position="154"/>
    </location>
</feature>
<feature type="signal peptide" evidence="4">
    <location>
        <begin position="1"/>
        <end position="20"/>
    </location>
</feature>
<dbReference type="GO" id="GO:0030141">
    <property type="term" value="C:secretory granule"/>
    <property type="evidence" value="ECO:0007669"/>
    <property type="project" value="TreeGrafter"/>
</dbReference>
<name>A0A1W4X3V7_AGRPL</name>
<comment type="similarity">
    <text evidence="1">Belongs to the vasopressin/oxytocin family.</text>
</comment>
<dbReference type="InterPro" id="IPR022423">
    <property type="entry name" value="Neurohypophysial_hormone_CS"/>
</dbReference>
<dbReference type="AlphaFoldDB" id="A0A1W4X3V7"/>
<dbReference type="KEGG" id="apln:108740786"/>
<evidence type="ECO:0000256" key="2">
    <source>
        <dbReference type="ARBA" id="ARBA00022729"/>
    </source>
</evidence>
<dbReference type="InterPro" id="IPR036387">
    <property type="entry name" value="Neurhyp_horm_dom_sf"/>
</dbReference>
<protein>
    <submittedName>
        <fullName evidence="6">Oxytocin-neurophysin 1-like</fullName>
    </submittedName>
</protein>
<dbReference type="Gene3D" id="2.60.9.10">
    <property type="entry name" value="Neurohypophysial hormone domain"/>
    <property type="match status" value="1"/>
</dbReference>
<dbReference type="SUPFAM" id="SSF49606">
    <property type="entry name" value="Neurophysin II"/>
    <property type="match status" value="1"/>
</dbReference>
<dbReference type="PROSITE" id="PS00264">
    <property type="entry name" value="NEUROHYPOPHYS_HORM"/>
    <property type="match status" value="1"/>
</dbReference>